<evidence type="ECO:0000313" key="2">
    <source>
        <dbReference type="EMBL" id="KRM91873.1"/>
    </source>
</evidence>
<dbReference type="PATRIC" id="fig|1423745.4.peg.739"/>
<evidence type="ECO:0000256" key="1">
    <source>
        <dbReference type="SAM" id="Phobius"/>
    </source>
</evidence>
<dbReference type="AlphaFoldDB" id="A0A0R2CJV7"/>
<feature type="transmembrane region" description="Helical" evidence="1">
    <location>
        <begin position="21"/>
        <end position="38"/>
    </location>
</feature>
<reference evidence="2 3" key="1">
    <citation type="journal article" date="2015" name="Genome Announc.">
        <title>Expanding the biotechnology potential of lactobacilli through comparative genomics of 213 strains and associated genera.</title>
        <authorList>
            <person name="Sun Z."/>
            <person name="Harris H.M."/>
            <person name="McCann A."/>
            <person name="Guo C."/>
            <person name="Argimon S."/>
            <person name="Zhang W."/>
            <person name="Yang X."/>
            <person name="Jeffery I.B."/>
            <person name="Cooney J.C."/>
            <person name="Kagawa T.F."/>
            <person name="Liu W."/>
            <person name="Song Y."/>
            <person name="Salvetti E."/>
            <person name="Wrobel A."/>
            <person name="Rasinkangas P."/>
            <person name="Parkhill J."/>
            <person name="Rea M.C."/>
            <person name="O'Sullivan O."/>
            <person name="Ritari J."/>
            <person name="Douillard F.P."/>
            <person name="Paul Ross R."/>
            <person name="Yang R."/>
            <person name="Briner A.E."/>
            <person name="Felis G.E."/>
            <person name="de Vos W.M."/>
            <person name="Barrangou R."/>
            <person name="Klaenhammer T.R."/>
            <person name="Caufield P.W."/>
            <person name="Cui Y."/>
            <person name="Zhang H."/>
            <person name="O'Toole P.W."/>
        </authorList>
    </citation>
    <scope>NUCLEOTIDE SEQUENCE [LARGE SCALE GENOMIC DNA]</scope>
    <source>
        <strain evidence="2 3">DSM 22689</strain>
    </source>
</reference>
<gene>
    <name evidence="2" type="ORF">FC87_GL000698</name>
</gene>
<organism evidence="2 3">
    <name type="scientific">Fructilactobacillus florum DSM 22689 = JCM 16035</name>
    <dbReference type="NCBI Taxonomy" id="1423745"/>
    <lineage>
        <taxon>Bacteria</taxon>
        <taxon>Bacillati</taxon>
        <taxon>Bacillota</taxon>
        <taxon>Bacilli</taxon>
        <taxon>Lactobacillales</taxon>
        <taxon>Lactobacillaceae</taxon>
        <taxon>Fructilactobacillus</taxon>
    </lineage>
</organism>
<keyword evidence="1" id="KW-1133">Transmembrane helix</keyword>
<name>A0A0R2CJV7_9LACO</name>
<dbReference type="EMBL" id="AYZI01000003">
    <property type="protein sequence ID" value="KRM91873.1"/>
    <property type="molecule type" value="Genomic_DNA"/>
</dbReference>
<comment type="caution">
    <text evidence="2">The sequence shown here is derived from an EMBL/GenBank/DDBJ whole genome shotgun (WGS) entry which is preliminary data.</text>
</comment>
<dbReference type="Proteomes" id="UP000051586">
    <property type="component" value="Unassembled WGS sequence"/>
</dbReference>
<accession>A0A0R2CJV7</accession>
<dbReference type="STRING" id="1423745.GCA_001311215_01779"/>
<feature type="transmembrane region" description="Helical" evidence="1">
    <location>
        <begin position="50"/>
        <end position="69"/>
    </location>
</feature>
<dbReference type="RefSeq" id="WP_054690935.1">
    <property type="nucleotide sequence ID" value="NZ_AYZI01000003.1"/>
</dbReference>
<evidence type="ECO:0000313" key="3">
    <source>
        <dbReference type="Proteomes" id="UP000051586"/>
    </source>
</evidence>
<keyword evidence="1" id="KW-0812">Transmembrane</keyword>
<sequence length="83" mass="9782">MNNGIYAFLEQLMKILKKQSLIYALGFASAITLVIYVLQKQFGILSNYNVFILFLFILFITIALFEYKYRSVKKCLKEKQEKN</sequence>
<protein>
    <submittedName>
        <fullName evidence="2">Uncharacterized protein</fullName>
    </submittedName>
</protein>
<proteinExistence type="predicted"/>
<keyword evidence="1" id="KW-0472">Membrane</keyword>